<dbReference type="GO" id="GO:0016712">
    <property type="term" value="F:oxidoreductase activity, acting on paired donors, with incorporation or reduction of molecular oxygen, reduced flavin or flavoprotein as one donor, and incorporation of one atom of oxygen"/>
    <property type="evidence" value="ECO:0007669"/>
    <property type="project" value="TreeGrafter"/>
</dbReference>
<keyword evidence="3 7" id="KW-0479">Metal-binding</keyword>
<dbReference type="GO" id="GO:0005737">
    <property type="term" value="C:cytoplasm"/>
    <property type="evidence" value="ECO:0007669"/>
    <property type="project" value="TreeGrafter"/>
</dbReference>
<dbReference type="InterPro" id="IPR050182">
    <property type="entry name" value="Cytochrome_P450_fam2"/>
</dbReference>
<dbReference type="PANTHER" id="PTHR24300">
    <property type="entry name" value="CYTOCHROME P450 508A4-RELATED"/>
    <property type="match status" value="1"/>
</dbReference>
<comment type="cofactor">
    <cofactor evidence="1 7">
        <name>heme</name>
        <dbReference type="ChEBI" id="CHEBI:30413"/>
    </cofactor>
</comment>
<dbReference type="FunFam" id="1.10.630.10:FF:000036">
    <property type="entry name" value="CYtochrome P450 family"/>
    <property type="match status" value="1"/>
</dbReference>
<dbReference type="SUPFAM" id="SSF48264">
    <property type="entry name" value="Cytochrome P450"/>
    <property type="match status" value="1"/>
</dbReference>
<evidence type="ECO:0000256" key="3">
    <source>
        <dbReference type="ARBA" id="ARBA00022723"/>
    </source>
</evidence>
<evidence type="ECO:0000256" key="2">
    <source>
        <dbReference type="ARBA" id="ARBA00010617"/>
    </source>
</evidence>
<name>A0A0B2VWH3_TOXCA</name>
<evidence type="ECO:0000256" key="8">
    <source>
        <dbReference type="RuleBase" id="RU000461"/>
    </source>
</evidence>
<dbReference type="InterPro" id="IPR017972">
    <property type="entry name" value="Cyt_P450_CS"/>
</dbReference>
<dbReference type="GO" id="GO:0006805">
    <property type="term" value="P:xenobiotic metabolic process"/>
    <property type="evidence" value="ECO:0007669"/>
    <property type="project" value="TreeGrafter"/>
</dbReference>
<evidence type="ECO:0000256" key="9">
    <source>
        <dbReference type="SAM" id="Phobius"/>
    </source>
</evidence>
<dbReference type="PRINTS" id="PR00463">
    <property type="entry name" value="EP450I"/>
</dbReference>
<evidence type="ECO:0000256" key="6">
    <source>
        <dbReference type="ARBA" id="ARBA00023033"/>
    </source>
</evidence>
<proteinExistence type="inferred from homology"/>
<dbReference type="OMA" id="LWTGGME"/>
<dbReference type="GO" id="GO:0008395">
    <property type="term" value="F:steroid hydroxylase activity"/>
    <property type="evidence" value="ECO:0007669"/>
    <property type="project" value="TreeGrafter"/>
</dbReference>
<keyword evidence="7 8" id="KW-0349">Heme</keyword>
<evidence type="ECO:0000313" key="10">
    <source>
        <dbReference type="EMBL" id="KHN85744.1"/>
    </source>
</evidence>
<dbReference type="GO" id="GO:0020037">
    <property type="term" value="F:heme binding"/>
    <property type="evidence" value="ECO:0007669"/>
    <property type="project" value="InterPro"/>
</dbReference>
<protein>
    <submittedName>
        <fullName evidence="10">Cytochrome P450 2C25</fullName>
    </submittedName>
</protein>
<comment type="similarity">
    <text evidence="2 8">Belongs to the cytochrome P450 family.</text>
</comment>
<dbReference type="AlphaFoldDB" id="A0A0B2VWH3"/>
<keyword evidence="9" id="KW-1133">Transmembrane helix</keyword>
<keyword evidence="6 8" id="KW-0503">Monooxygenase</keyword>
<dbReference type="PANTHER" id="PTHR24300:SF403">
    <property type="entry name" value="CYTOCHROME P450 306A1"/>
    <property type="match status" value="1"/>
</dbReference>
<dbReference type="Pfam" id="PF00067">
    <property type="entry name" value="p450"/>
    <property type="match status" value="1"/>
</dbReference>
<dbReference type="InterPro" id="IPR002401">
    <property type="entry name" value="Cyt_P450_E_grp-I"/>
</dbReference>
<dbReference type="EMBL" id="JPKZ01000732">
    <property type="protein sequence ID" value="KHN85744.1"/>
    <property type="molecule type" value="Genomic_DNA"/>
</dbReference>
<dbReference type="GO" id="GO:0005506">
    <property type="term" value="F:iron ion binding"/>
    <property type="evidence" value="ECO:0007669"/>
    <property type="project" value="InterPro"/>
</dbReference>
<keyword evidence="9" id="KW-0472">Membrane</keyword>
<evidence type="ECO:0000256" key="4">
    <source>
        <dbReference type="ARBA" id="ARBA00023002"/>
    </source>
</evidence>
<sequence>MLASKLVEEKFKLSVASQTSYQNAQRPNVELPLKMPSWIFIFLVFIVLVVYYIIEQMFLRRRRYPPGPRPLPLIGNFHQIDLAYPHRTMMQWKNEYGSIFTVWLPKPIIVLADFDVLKEALIKQGDIFAGRPMSYLYGIFTHHRPDGDGIILSQNEKWVHQRRFALRVFRDFGMGKKLMETKIGYHTDKLIEHIRRQIHKNAIEIMSIHLPIAFCVGNIIQDLVLGMNYEFGDKNFLRFKKLIDSTLADVASVQMLMVDSYPWMRFFLPTYYRYYRNGFALQKFFLEHIDEHEKHVSSDDEEPTDFIDAYIKEMRRRVAYGYYNKISLALNAGDLWTGGMETTVTTLRWAIIYLLHHPNVQERLFKEINSNLGSRKVTWADRSTMHYTMAVISEVQRIINILPWHIPHATTADTTLCGYDIAKGTTIMPQMGVAIHYNNEYFPDGEKFDPERFLNEDRTFRVYEQFHPFGIGKRSCLGEALARMELFIILTTLIQNFKFCPAYGVLPSLQRSPGMASVPKEYICLIKERD</sequence>
<feature type="transmembrane region" description="Helical" evidence="9">
    <location>
        <begin position="35"/>
        <end position="54"/>
    </location>
</feature>
<dbReference type="PRINTS" id="PR00385">
    <property type="entry name" value="P450"/>
</dbReference>
<dbReference type="GO" id="GO:0006082">
    <property type="term" value="P:organic acid metabolic process"/>
    <property type="evidence" value="ECO:0007669"/>
    <property type="project" value="TreeGrafter"/>
</dbReference>
<dbReference type="CDD" id="cd20617">
    <property type="entry name" value="CYP1_2-like"/>
    <property type="match status" value="1"/>
</dbReference>
<dbReference type="STRING" id="6265.A0A0B2VWH3"/>
<gene>
    <name evidence="10" type="primary">CYP2C25</name>
    <name evidence="10" type="ORF">Tcan_12370</name>
</gene>
<dbReference type="Proteomes" id="UP000031036">
    <property type="component" value="Unassembled WGS sequence"/>
</dbReference>
<organism evidence="10 11">
    <name type="scientific">Toxocara canis</name>
    <name type="common">Canine roundworm</name>
    <dbReference type="NCBI Taxonomy" id="6265"/>
    <lineage>
        <taxon>Eukaryota</taxon>
        <taxon>Metazoa</taxon>
        <taxon>Ecdysozoa</taxon>
        <taxon>Nematoda</taxon>
        <taxon>Chromadorea</taxon>
        <taxon>Rhabditida</taxon>
        <taxon>Spirurina</taxon>
        <taxon>Ascaridomorpha</taxon>
        <taxon>Ascaridoidea</taxon>
        <taxon>Toxocaridae</taxon>
        <taxon>Toxocara</taxon>
    </lineage>
</organism>
<dbReference type="Gene3D" id="1.10.630.10">
    <property type="entry name" value="Cytochrome P450"/>
    <property type="match status" value="1"/>
</dbReference>
<accession>A0A0B2VWH3</accession>
<comment type="caution">
    <text evidence="10">The sequence shown here is derived from an EMBL/GenBank/DDBJ whole genome shotgun (WGS) entry which is preliminary data.</text>
</comment>
<dbReference type="InterPro" id="IPR036396">
    <property type="entry name" value="Cyt_P450_sf"/>
</dbReference>
<evidence type="ECO:0000256" key="1">
    <source>
        <dbReference type="ARBA" id="ARBA00001971"/>
    </source>
</evidence>
<dbReference type="InterPro" id="IPR001128">
    <property type="entry name" value="Cyt_P450"/>
</dbReference>
<keyword evidence="11" id="KW-1185">Reference proteome</keyword>
<evidence type="ECO:0000256" key="7">
    <source>
        <dbReference type="PIRSR" id="PIRSR602401-1"/>
    </source>
</evidence>
<reference evidence="10 11" key="1">
    <citation type="submission" date="2014-11" db="EMBL/GenBank/DDBJ databases">
        <title>Genetic blueprint of the zoonotic pathogen Toxocara canis.</title>
        <authorList>
            <person name="Zhu X.-Q."/>
            <person name="Korhonen P.K."/>
            <person name="Cai H."/>
            <person name="Young N.D."/>
            <person name="Nejsum P."/>
            <person name="von Samson-Himmelstjerna G."/>
            <person name="Boag P.R."/>
            <person name="Tan P."/>
            <person name="Li Q."/>
            <person name="Min J."/>
            <person name="Yang Y."/>
            <person name="Wang X."/>
            <person name="Fang X."/>
            <person name="Hall R.S."/>
            <person name="Hofmann A."/>
            <person name="Sternberg P.W."/>
            <person name="Jex A.R."/>
            <person name="Gasser R.B."/>
        </authorList>
    </citation>
    <scope>NUCLEOTIDE SEQUENCE [LARGE SCALE GENOMIC DNA]</scope>
    <source>
        <strain evidence="10">PN_DK_2014</strain>
    </source>
</reference>
<keyword evidence="9" id="KW-0812">Transmembrane</keyword>
<dbReference type="OrthoDB" id="1055148at2759"/>
<evidence type="ECO:0000256" key="5">
    <source>
        <dbReference type="ARBA" id="ARBA00023004"/>
    </source>
</evidence>
<keyword evidence="5 7" id="KW-0408">Iron</keyword>
<feature type="binding site" description="axial binding residue" evidence="7">
    <location>
        <position position="476"/>
    </location>
    <ligand>
        <name>heme</name>
        <dbReference type="ChEBI" id="CHEBI:30413"/>
    </ligand>
    <ligandPart>
        <name>Fe</name>
        <dbReference type="ChEBI" id="CHEBI:18248"/>
    </ligandPart>
</feature>
<evidence type="ECO:0000313" key="11">
    <source>
        <dbReference type="Proteomes" id="UP000031036"/>
    </source>
</evidence>
<keyword evidence="4 8" id="KW-0560">Oxidoreductase</keyword>
<dbReference type="PROSITE" id="PS00086">
    <property type="entry name" value="CYTOCHROME_P450"/>
    <property type="match status" value="1"/>
</dbReference>